<proteinExistence type="predicted"/>
<dbReference type="PANTHER" id="PTHR22955:SF77">
    <property type="entry name" value="ASPARTIC PUTATIVE DOMAIN-CONTAINING PROTEIN-RELATED"/>
    <property type="match status" value="1"/>
</dbReference>
<gene>
    <name evidence="1" type="ORF">J437_LFUL014220</name>
</gene>
<reference evidence="1" key="1">
    <citation type="submission" date="2013-04" db="EMBL/GenBank/DDBJ databases">
        <authorList>
            <person name="Qu J."/>
            <person name="Murali S.C."/>
            <person name="Bandaranaike D."/>
            <person name="Bellair M."/>
            <person name="Blankenburg K."/>
            <person name="Chao H."/>
            <person name="Dinh H."/>
            <person name="Doddapaneni H."/>
            <person name="Downs B."/>
            <person name="Dugan-Rocha S."/>
            <person name="Elkadiri S."/>
            <person name="Gnanaolivu R.D."/>
            <person name="Hernandez B."/>
            <person name="Javaid M."/>
            <person name="Jayaseelan J.C."/>
            <person name="Lee S."/>
            <person name="Li M."/>
            <person name="Ming W."/>
            <person name="Munidasa M."/>
            <person name="Muniz J."/>
            <person name="Nguyen L."/>
            <person name="Ongeri F."/>
            <person name="Osuji N."/>
            <person name="Pu L.-L."/>
            <person name="Puazo M."/>
            <person name="Qu C."/>
            <person name="Quiroz J."/>
            <person name="Raj R."/>
            <person name="Weissenberger G."/>
            <person name="Xin Y."/>
            <person name="Zou X."/>
            <person name="Han Y."/>
            <person name="Richards S."/>
            <person name="Worley K."/>
            <person name="Muzny D."/>
            <person name="Gibbs R."/>
        </authorList>
    </citation>
    <scope>NUCLEOTIDE SEQUENCE</scope>
    <source>
        <strain evidence="1">Sampled in the wild</strain>
    </source>
</reference>
<dbReference type="InterPro" id="IPR008042">
    <property type="entry name" value="Retrotrans_Pao"/>
</dbReference>
<protein>
    <submittedName>
        <fullName evidence="1">Uncharacterized protein</fullName>
    </submittedName>
</protein>
<dbReference type="Pfam" id="PF05380">
    <property type="entry name" value="Peptidase_A17"/>
    <property type="match status" value="1"/>
</dbReference>
<evidence type="ECO:0000313" key="1">
    <source>
        <dbReference type="EMBL" id="KAG8236724.1"/>
    </source>
</evidence>
<organism evidence="1 2">
    <name type="scientific">Ladona fulva</name>
    <name type="common">Scarce chaser dragonfly</name>
    <name type="synonym">Libellula fulva</name>
    <dbReference type="NCBI Taxonomy" id="123851"/>
    <lineage>
        <taxon>Eukaryota</taxon>
        <taxon>Metazoa</taxon>
        <taxon>Ecdysozoa</taxon>
        <taxon>Arthropoda</taxon>
        <taxon>Hexapoda</taxon>
        <taxon>Insecta</taxon>
        <taxon>Pterygota</taxon>
        <taxon>Palaeoptera</taxon>
        <taxon>Odonata</taxon>
        <taxon>Epiprocta</taxon>
        <taxon>Anisoptera</taxon>
        <taxon>Libelluloidea</taxon>
        <taxon>Libellulidae</taxon>
        <taxon>Ladona</taxon>
    </lineage>
</organism>
<accession>A0A8K0KK48</accession>
<name>A0A8K0KK48_LADFU</name>
<comment type="caution">
    <text evidence="1">The sequence shown here is derived from an EMBL/GenBank/DDBJ whole genome shotgun (WGS) entry which is preliminary data.</text>
</comment>
<dbReference type="AlphaFoldDB" id="A0A8K0KK48"/>
<dbReference type="EMBL" id="KZ309069">
    <property type="protein sequence ID" value="KAG8236724.1"/>
    <property type="molecule type" value="Genomic_DNA"/>
</dbReference>
<reference evidence="1" key="2">
    <citation type="submission" date="2017-10" db="EMBL/GenBank/DDBJ databases">
        <title>Ladona fulva Genome sequencing and assembly.</title>
        <authorList>
            <person name="Murali S."/>
            <person name="Richards S."/>
            <person name="Bandaranaike D."/>
            <person name="Bellair M."/>
            <person name="Blankenburg K."/>
            <person name="Chao H."/>
            <person name="Dinh H."/>
            <person name="Doddapaneni H."/>
            <person name="Dugan-Rocha S."/>
            <person name="Elkadiri S."/>
            <person name="Gnanaolivu R."/>
            <person name="Hernandez B."/>
            <person name="Skinner E."/>
            <person name="Javaid M."/>
            <person name="Lee S."/>
            <person name="Li M."/>
            <person name="Ming W."/>
            <person name="Munidasa M."/>
            <person name="Muniz J."/>
            <person name="Nguyen L."/>
            <person name="Hughes D."/>
            <person name="Osuji N."/>
            <person name="Pu L.-L."/>
            <person name="Puazo M."/>
            <person name="Qu C."/>
            <person name="Quiroz J."/>
            <person name="Raj R."/>
            <person name="Weissenberger G."/>
            <person name="Xin Y."/>
            <person name="Zou X."/>
            <person name="Han Y."/>
            <person name="Worley K."/>
            <person name="Muzny D."/>
            <person name="Gibbs R."/>
        </authorList>
    </citation>
    <scope>NUCLEOTIDE SEQUENCE</scope>
    <source>
        <strain evidence="1">Sampled in the wild</strain>
    </source>
</reference>
<dbReference type="OrthoDB" id="8065733at2759"/>
<dbReference type="PANTHER" id="PTHR22955">
    <property type="entry name" value="RETROTRANSPOSON"/>
    <property type="match status" value="1"/>
</dbReference>
<sequence length="125" mass="14041">MKGLPYPMASHALCRSIYMDDIMLSVKSVEEAVKLRDELIKLVSGGIFVATMGLIWETTSGAFPFNIQYDPGPITKRAILSKVSHFYDQLVFIMPVVFVGKCILQHLWQLGVGWDEVPPDEVLKI</sequence>
<keyword evidence="2" id="KW-1185">Reference proteome</keyword>
<dbReference type="Proteomes" id="UP000792457">
    <property type="component" value="Unassembled WGS sequence"/>
</dbReference>
<evidence type="ECO:0000313" key="2">
    <source>
        <dbReference type="Proteomes" id="UP000792457"/>
    </source>
</evidence>